<organism evidence="2">
    <name type="scientific">hydrothermal vent metagenome</name>
    <dbReference type="NCBI Taxonomy" id="652676"/>
    <lineage>
        <taxon>unclassified sequences</taxon>
        <taxon>metagenomes</taxon>
        <taxon>ecological metagenomes</taxon>
    </lineage>
</organism>
<dbReference type="EMBL" id="UOFJ01000138">
    <property type="protein sequence ID" value="VAW64629.1"/>
    <property type="molecule type" value="Genomic_DNA"/>
</dbReference>
<feature type="non-terminal residue" evidence="2">
    <location>
        <position position="1"/>
    </location>
</feature>
<dbReference type="SUPFAM" id="SSF141868">
    <property type="entry name" value="EAL domain-like"/>
    <property type="match status" value="1"/>
</dbReference>
<sequence length="70" mass="7990">AMVQSMIQIAKTLGKKTIAEYVQDAATLEMLKGFGADFVQGYYLGKPMRDLNRQKYEEVLKRVDTNILTF</sequence>
<dbReference type="Gene3D" id="3.20.20.450">
    <property type="entry name" value="EAL domain"/>
    <property type="match status" value="1"/>
</dbReference>
<dbReference type="PANTHER" id="PTHR33121">
    <property type="entry name" value="CYCLIC DI-GMP PHOSPHODIESTERASE PDEF"/>
    <property type="match status" value="1"/>
</dbReference>
<feature type="domain" description="EAL" evidence="1">
    <location>
        <begin position="1"/>
        <end position="61"/>
    </location>
</feature>
<dbReference type="Pfam" id="PF00563">
    <property type="entry name" value="EAL"/>
    <property type="match status" value="1"/>
</dbReference>
<dbReference type="InterPro" id="IPR050706">
    <property type="entry name" value="Cyclic-di-GMP_PDE-like"/>
</dbReference>
<dbReference type="GO" id="GO:0071111">
    <property type="term" value="F:cyclic-guanylate-specific phosphodiesterase activity"/>
    <property type="evidence" value="ECO:0007669"/>
    <property type="project" value="InterPro"/>
</dbReference>
<protein>
    <recommendedName>
        <fullName evidence="1">EAL domain-containing protein</fullName>
    </recommendedName>
</protein>
<dbReference type="PROSITE" id="PS50883">
    <property type="entry name" value="EAL"/>
    <property type="match status" value="1"/>
</dbReference>
<dbReference type="PANTHER" id="PTHR33121:SF71">
    <property type="entry name" value="OXYGEN SENSOR PROTEIN DOSP"/>
    <property type="match status" value="1"/>
</dbReference>
<dbReference type="InterPro" id="IPR035919">
    <property type="entry name" value="EAL_sf"/>
</dbReference>
<dbReference type="AlphaFoldDB" id="A0A3B0XRW9"/>
<reference evidence="2" key="1">
    <citation type="submission" date="2018-06" db="EMBL/GenBank/DDBJ databases">
        <authorList>
            <person name="Zhirakovskaya E."/>
        </authorList>
    </citation>
    <scope>NUCLEOTIDE SEQUENCE</scope>
</reference>
<evidence type="ECO:0000259" key="1">
    <source>
        <dbReference type="PROSITE" id="PS50883"/>
    </source>
</evidence>
<dbReference type="InterPro" id="IPR001633">
    <property type="entry name" value="EAL_dom"/>
</dbReference>
<evidence type="ECO:0000313" key="2">
    <source>
        <dbReference type="EMBL" id="VAW64629.1"/>
    </source>
</evidence>
<name>A0A3B0XRW9_9ZZZZ</name>
<gene>
    <name evidence="2" type="ORF">MNBD_GAMMA10-2158</name>
</gene>
<proteinExistence type="predicted"/>
<accession>A0A3B0XRW9</accession>